<dbReference type="PANTHER" id="PTHR23131">
    <property type="entry name" value="ENDORIBONUCLEASE LACTB2"/>
    <property type="match status" value="1"/>
</dbReference>
<dbReference type="CDD" id="cd06262">
    <property type="entry name" value="metallo-hydrolase-like_MBL-fold"/>
    <property type="match status" value="1"/>
</dbReference>
<dbReference type="InterPro" id="IPR036866">
    <property type="entry name" value="RibonucZ/Hydroxyglut_hydro"/>
</dbReference>
<dbReference type="SUPFAM" id="SSF55811">
    <property type="entry name" value="Nudix"/>
    <property type="match status" value="1"/>
</dbReference>
<evidence type="ECO:0000259" key="1">
    <source>
        <dbReference type="PROSITE" id="PS51462"/>
    </source>
</evidence>
<dbReference type="Gene3D" id="3.60.15.10">
    <property type="entry name" value="Ribonuclease Z/Hydroxyacylglutathione hydrolase-like"/>
    <property type="match status" value="1"/>
</dbReference>
<dbReference type="InterPro" id="IPR050662">
    <property type="entry name" value="Sec-metab_biosynth-thioest"/>
</dbReference>
<dbReference type="PROSITE" id="PS51462">
    <property type="entry name" value="NUDIX"/>
    <property type="match status" value="1"/>
</dbReference>
<dbReference type="EMBL" id="KP211793">
    <property type="protein sequence ID" value="ANV78667.1"/>
    <property type="molecule type" value="Genomic_DNA"/>
</dbReference>
<name>A0A1B1T8Q4_9ARCH</name>
<organism evidence="2">
    <name type="scientific">uncultured Poseidoniia archaeon</name>
    <dbReference type="NCBI Taxonomy" id="1697135"/>
    <lineage>
        <taxon>Archaea</taxon>
        <taxon>Methanobacteriati</taxon>
        <taxon>Thermoplasmatota</taxon>
        <taxon>Candidatus Poseidoniia</taxon>
        <taxon>environmental samples</taxon>
    </lineage>
</organism>
<sequence>MDELPEGVILPKANVAKPRPSASLIVSRMNGNIGEILLCHRVSEVPSFPDFWAFPGGGVSRTDRRVSDENPKWLANTQDPVTSITLLRELVEEIGFSPDGKGSLELVNEEIQEKICIDKEKWAYYVKKGEIKIDNFNSQIIAVRTMPPFAPIRFTNTFHHLSIGDSKIEPRFPKGMSEFDEYRWWKPENLLQSWLNHEVRLPPPQVTLIRDICESLEENGDLISAFDKLSINPSEGYHILEFAPGVECIPLPTQTLPPATHTNCYVLGVPGGERVIIDPAAKSKEALEILSKKIDEIRLSRSEIIATIFTHKHQDHIGNLEEIDKMYRAPIWASKETLEAISKLENNKILQENDSFVLKGNNSSECWNIIDTPGHCPGHICLVGDAGIVSGDNVTVIGTILVPSTDGDMNKYLEGLQRMKELNPPLLFPGHGPFSANPEKLLNRYIKHRSKRHQLVLDAVKDFSDLQGIAKKSYEDTPNAHPKLLIDQTLSHLKGHIESGEIIHENGKYSFFQR</sequence>
<proteinExistence type="predicted"/>
<reference evidence="2" key="2">
    <citation type="journal article" date="2015" name="ISME J.">
        <title>A new class of marine Euryarchaeota group II from the Mediterranean deep chlorophyll maximum.</title>
        <authorList>
            <person name="Martin-Cuadrado A.B."/>
            <person name="Garcia-Heredia I."/>
            <person name="Molto A.G."/>
            <person name="Lopez-Ubeda R."/>
            <person name="Kimes N."/>
            <person name="Lopez-Garcia P."/>
            <person name="Moreira D."/>
            <person name="Rodriguez-Valera F."/>
        </authorList>
    </citation>
    <scope>NUCLEOTIDE SEQUENCE</scope>
</reference>
<dbReference type="InterPro" id="IPR015797">
    <property type="entry name" value="NUDIX_hydrolase-like_dom_sf"/>
</dbReference>
<dbReference type="Gene3D" id="3.90.79.10">
    <property type="entry name" value="Nucleoside Triphosphate Pyrophosphohydrolase"/>
    <property type="match status" value="1"/>
</dbReference>
<evidence type="ECO:0000313" key="2">
    <source>
        <dbReference type="EMBL" id="ANV78667.1"/>
    </source>
</evidence>
<accession>A0A1B1T8Q4</accession>
<dbReference type="AlphaFoldDB" id="A0A1B1T8Q4"/>
<dbReference type="Pfam" id="PF00753">
    <property type="entry name" value="Lactamase_B"/>
    <property type="match status" value="1"/>
</dbReference>
<dbReference type="InterPro" id="IPR000086">
    <property type="entry name" value="NUDIX_hydrolase_dom"/>
</dbReference>
<dbReference type="PANTHER" id="PTHR23131:SF0">
    <property type="entry name" value="ENDORIBONUCLEASE LACTB2"/>
    <property type="match status" value="1"/>
</dbReference>
<feature type="domain" description="Nudix hydrolase" evidence="1">
    <location>
        <begin position="17"/>
        <end position="208"/>
    </location>
</feature>
<reference evidence="2" key="1">
    <citation type="submission" date="2014-11" db="EMBL/GenBank/DDBJ databases">
        <authorList>
            <person name="Zhu J."/>
            <person name="Qi W."/>
            <person name="Song R."/>
        </authorList>
    </citation>
    <scope>NUCLEOTIDE SEQUENCE</scope>
</reference>
<protein>
    <submittedName>
        <fullName evidence="2">Metallo-beta-lactamase superfamily protein</fullName>
    </submittedName>
</protein>
<dbReference type="InterPro" id="IPR001279">
    <property type="entry name" value="Metallo-B-lactamas"/>
</dbReference>
<dbReference type="SUPFAM" id="SSF56281">
    <property type="entry name" value="Metallo-hydrolase/oxidoreductase"/>
    <property type="match status" value="1"/>
</dbReference>
<dbReference type="SMART" id="SM00849">
    <property type="entry name" value="Lactamase_B"/>
    <property type="match status" value="1"/>
</dbReference>